<reference evidence="1" key="1">
    <citation type="submission" date="2022-10" db="EMBL/GenBank/DDBJ databases">
        <title>Culturing micro-colonial fungi from biological soil crusts in the Mojave desert and describing Neophaeococcomyces mojavensis, and introducing the new genera and species Taxawa tesnikishii.</title>
        <authorList>
            <person name="Kurbessoian T."/>
            <person name="Stajich J.E."/>
        </authorList>
    </citation>
    <scope>NUCLEOTIDE SEQUENCE</scope>
    <source>
        <strain evidence="1">JES_112</strain>
    </source>
</reference>
<organism evidence="1 2">
    <name type="scientific">Neophaeococcomyces mojaviensis</name>
    <dbReference type="NCBI Taxonomy" id="3383035"/>
    <lineage>
        <taxon>Eukaryota</taxon>
        <taxon>Fungi</taxon>
        <taxon>Dikarya</taxon>
        <taxon>Ascomycota</taxon>
        <taxon>Pezizomycotina</taxon>
        <taxon>Eurotiomycetes</taxon>
        <taxon>Chaetothyriomycetidae</taxon>
        <taxon>Chaetothyriales</taxon>
        <taxon>Chaetothyriales incertae sedis</taxon>
        <taxon>Neophaeococcomyces</taxon>
    </lineage>
</organism>
<protein>
    <submittedName>
        <fullName evidence="1">Uncharacterized protein</fullName>
    </submittedName>
</protein>
<evidence type="ECO:0000313" key="2">
    <source>
        <dbReference type="Proteomes" id="UP001172386"/>
    </source>
</evidence>
<dbReference type="EMBL" id="JAPDRQ010000216">
    <property type="protein sequence ID" value="KAJ9652121.1"/>
    <property type="molecule type" value="Genomic_DNA"/>
</dbReference>
<name>A0ACC2ZWU3_9EURO</name>
<accession>A0ACC2ZWU3</accession>
<evidence type="ECO:0000313" key="1">
    <source>
        <dbReference type="EMBL" id="KAJ9652121.1"/>
    </source>
</evidence>
<proteinExistence type="predicted"/>
<gene>
    <name evidence="1" type="ORF">H2198_008626</name>
</gene>
<keyword evidence="2" id="KW-1185">Reference proteome</keyword>
<comment type="caution">
    <text evidence="1">The sequence shown here is derived from an EMBL/GenBank/DDBJ whole genome shotgun (WGS) entry which is preliminary data.</text>
</comment>
<dbReference type="Proteomes" id="UP001172386">
    <property type="component" value="Unassembled WGS sequence"/>
</dbReference>
<sequence length="266" mass="28725">MSPLQSPHTWLITGASQGLGLAIAMSALKVGHKVIAGARNTRKAAEEHPELELLGGTIEDLEEPEMHAIMETNFFGPIRVLKGVLPAMRARGSGTIVLIGSTFGFYPCPSCAMYNTSKAAAEMLHETLMKELELFKIRTLIIEPGLFRTNVVTNAPQPVAGFSEPYLGTAIGKSLELVGNILQDPARYMPGDPSKLGDRVVEFVDRSGMAKDVAPRDRLLLGRDAVELYKLKLQSLTEDLEASSQMALSTDYDGHTGQGVSVVANF</sequence>